<dbReference type="InterPro" id="IPR000436">
    <property type="entry name" value="Sushi_SCR_CCP_dom"/>
</dbReference>
<evidence type="ECO:0000313" key="7">
    <source>
        <dbReference type="EMBL" id="KAH3782523.1"/>
    </source>
</evidence>
<dbReference type="PROSITE" id="PS50923">
    <property type="entry name" value="SUSHI"/>
    <property type="match status" value="3"/>
</dbReference>
<feature type="domain" description="Sushi" evidence="6">
    <location>
        <begin position="486"/>
        <end position="550"/>
    </location>
</feature>
<dbReference type="Gene3D" id="2.60.40.10">
    <property type="entry name" value="Immunoglobulins"/>
    <property type="match status" value="1"/>
</dbReference>
<evidence type="ECO:0000259" key="5">
    <source>
        <dbReference type="PROSITE" id="PS50825"/>
    </source>
</evidence>
<comment type="caution">
    <text evidence="3">Lacks conserved residue(s) required for the propagation of feature annotation.</text>
</comment>
<dbReference type="InterPro" id="IPR013783">
    <property type="entry name" value="Ig-like_fold"/>
</dbReference>
<feature type="domain" description="HYR" evidence="5">
    <location>
        <begin position="398"/>
        <end position="485"/>
    </location>
</feature>
<keyword evidence="4" id="KW-1133">Transmembrane helix</keyword>
<accession>A0A9D4ISJ1</accession>
<reference evidence="7" key="2">
    <citation type="submission" date="2020-11" db="EMBL/GenBank/DDBJ databases">
        <authorList>
            <person name="McCartney M.A."/>
            <person name="Auch B."/>
            <person name="Kono T."/>
            <person name="Mallez S."/>
            <person name="Becker A."/>
            <person name="Gohl D.M."/>
            <person name="Silverstein K.A.T."/>
            <person name="Koren S."/>
            <person name="Bechman K.B."/>
            <person name="Herman A."/>
            <person name="Abrahante J.E."/>
            <person name="Garbe J."/>
        </authorList>
    </citation>
    <scope>NUCLEOTIDE SEQUENCE</scope>
    <source>
        <strain evidence="7">Duluth1</strain>
        <tissue evidence="7">Whole animal</tissue>
    </source>
</reference>
<dbReference type="Pfam" id="PF00084">
    <property type="entry name" value="Sushi"/>
    <property type="match status" value="1"/>
</dbReference>
<feature type="domain" description="Sushi" evidence="6">
    <location>
        <begin position="338"/>
        <end position="399"/>
    </location>
</feature>
<dbReference type="Gene3D" id="2.10.70.10">
    <property type="entry name" value="Complement Module, domain 1"/>
    <property type="match status" value="2"/>
</dbReference>
<feature type="transmembrane region" description="Helical" evidence="4">
    <location>
        <begin position="42"/>
        <end position="59"/>
    </location>
</feature>
<name>A0A9D4ISJ1_DREPO</name>
<keyword evidence="3" id="KW-0768">Sushi</keyword>
<keyword evidence="8" id="KW-1185">Reference proteome</keyword>
<organism evidence="7 8">
    <name type="scientific">Dreissena polymorpha</name>
    <name type="common">Zebra mussel</name>
    <name type="synonym">Mytilus polymorpha</name>
    <dbReference type="NCBI Taxonomy" id="45954"/>
    <lineage>
        <taxon>Eukaryota</taxon>
        <taxon>Metazoa</taxon>
        <taxon>Spiralia</taxon>
        <taxon>Lophotrochozoa</taxon>
        <taxon>Mollusca</taxon>
        <taxon>Bivalvia</taxon>
        <taxon>Autobranchia</taxon>
        <taxon>Heteroconchia</taxon>
        <taxon>Euheterodonta</taxon>
        <taxon>Imparidentia</taxon>
        <taxon>Neoheterodontei</taxon>
        <taxon>Myida</taxon>
        <taxon>Dreissenoidea</taxon>
        <taxon>Dreissenidae</taxon>
        <taxon>Dreissena</taxon>
    </lineage>
</organism>
<dbReference type="Proteomes" id="UP000828390">
    <property type="component" value="Unassembled WGS sequence"/>
</dbReference>
<proteinExistence type="predicted"/>
<keyword evidence="1" id="KW-0677">Repeat</keyword>
<dbReference type="SMART" id="SM00032">
    <property type="entry name" value="CCP"/>
    <property type="match status" value="3"/>
</dbReference>
<feature type="domain" description="Sushi" evidence="6">
    <location>
        <begin position="273"/>
        <end position="337"/>
    </location>
</feature>
<dbReference type="SUPFAM" id="SSF57535">
    <property type="entry name" value="Complement control module/SCR domain"/>
    <property type="match status" value="2"/>
</dbReference>
<evidence type="ECO:0000313" key="8">
    <source>
        <dbReference type="Proteomes" id="UP000828390"/>
    </source>
</evidence>
<dbReference type="EMBL" id="JAIWYP010000008">
    <property type="protein sequence ID" value="KAH3782523.1"/>
    <property type="molecule type" value="Genomic_DNA"/>
</dbReference>
<protein>
    <recommendedName>
        <fullName evidence="9">Sushi repeat-containing protein SRPX2</fullName>
    </recommendedName>
</protein>
<evidence type="ECO:0000256" key="2">
    <source>
        <dbReference type="ARBA" id="ARBA00023157"/>
    </source>
</evidence>
<dbReference type="CDD" id="cd00033">
    <property type="entry name" value="CCP"/>
    <property type="match status" value="1"/>
</dbReference>
<reference evidence="7" key="1">
    <citation type="journal article" date="2019" name="bioRxiv">
        <title>The Genome of the Zebra Mussel, Dreissena polymorpha: A Resource for Invasive Species Research.</title>
        <authorList>
            <person name="McCartney M.A."/>
            <person name="Auch B."/>
            <person name="Kono T."/>
            <person name="Mallez S."/>
            <person name="Zhang Y."/>
            <person name="Obille A."/>
            <person name="Becker A."/>
            <person name="Abrahante J.E."/>
            <person name="Garbe J."/>
            <person name="Badalamenti J.P."/>
            <person name="Herman A."/>
            <person name="Mangelson H."/>
            <person name="Liachko I."/>
            <person name="Sullivan S."/>
            <person name="Sone E.D."/>
            <person name="Koren S."/>
            <person name="Silverstein K.A.T."/>
            <person name="Beckman K.B."/>
            <person name="Gohl D.M."/>
        </authorList>
    </citation>
    <scope>NUCLEOTIDE SEQUENCE</scope>
    <source>
        <strain evidence="7">Duluth1</strain>
        <tissue evidence="7">Whole animal</tissue>
    </source>
</reference>
<evidence type="ECO:0000256" key="3">
    <source>
        <dbReference type="PROSITE-ProRule" id="PRU00302"/>
    </source>
</evidence>
<keyword evidence="2" id="KW-1015">Disulfide bond</keyword>
<dbReference type="PANTHER" id="PTHR46343">
    <property type="entry name" value="HYR DOMAIN-CONTAINING PROTEIN"/>
    <property type="match status" value="1"/>
</dbReference>
<keyword evidence="4" id="KW-0812">Transmembrane</keyword>
<feature type="domain" description="HYR" evidence="5">
    <location>
        <begin position="180"/>
        <end position="272"/>
    </location>
</feature>
<evidence type="ECO:0000259" key="6">
    <source>
        <dbReference type="PROSITE" id="PS50923"/>
    </source>
</evidence>
<evidence type="ECO:0000256" key="4">
    <source>
        <dbReference type="SAM" id="Phobius"/>
    </source>
</evidence>
<dbReference type="PANTHER" id="PTHR46343:SF2">
    <property type="entry name" value="SUSHI_VON WILLEBRAND FACTOR TYPE A_EGF_PENTRAXIN DOMAIN-CONTAINING 1"/>
    <property type="match status" value="1"/>
</dbReference>
<dbReference type="InterPro" id="IPR035976">
    <property type="entry name" value="Sushi/SCR/CCP_sf"/>
</dbReference>
<evidence type="ECO:0000256" key="1">
    <source>
        <dbReference type="ARBA" id="ARBA00022737"/>
    </source>
</evidence>
<keyword evidence="4" id="KW-0472">Membrane</keyword>
<dbReference type="InterPro" id="IPR043555">
    <property type="entry name" value="SRPX-like"/>
</dbReference>
<gene>
    <name evidence="7" type="ORF">DPMN_160440</name>
</gene>
<comment type="caution">
    <text evidence="7">The sequence shown here is derived from an EMBL/GenBank/DDBJ whole genome shotgun (WGS) entry which is preliminary data.</text>
</comment>
<dbReference type="PROSITE" id="PS50825">
    <property type="entry name" value="HYR"/>
    <property type="match status" value="2"/>
</dbReference>
<evidence type="ECO:0008006" key="9">
    <source>
        <dbReference type="Google" id="ProtNLM"/>
    </source>
</evidence>
<dbReference type="AlphaFoldDB" id="A0A9D4ISJ1"/>
<dbReference type="Pfam" id="PF02494">
    <property type="entry name" value="HYR"/>
    <property type="match status" value="1"/>
</dbReference>
<dbReference type="InterPro" id="IPR003410">
    <property type="entry name" value="HYR_dom"/>
</dbReference>
<sequence length="604" mass="67532">MDAKYTSFSDALRAGFSFRLSQVLCIALRCSRTYFLNIRMGINYLHICISAFLFLNISGHRKNENDNQKIPLFLSRESCLLSDLVNATGGDVTSCDNSDGTSVPYHHWCDVKSKTESGHNSTQTYMCEWGAWGRDLGTSSDAQIEAGRTKRFFWLLIPVLVFSFLYCRDGRCFRKESSVQDLGPPPSYTYCPPSKIQAEYYAERRQTSVTVSWTEPSSTGNVVGRSLICSGNMTNGGSFRGSIDGQNYYCTHTITDSYGRKDSCYFGFKVFYCACTEPSSSATRRKRECTHNMLYGSECTFECIDGYRIPIGAPVKATCEKGESNLMNWTTLPECEQKSCPAPFAPANGYVSCRSQTYEFDTECYVSCNKGYRLEGSSVIICQSDEKWSNTTKAARCIDDEPPVITCTNHVVYAVRGTSYAPLDWTDPLVTDNVDHSLKAVKLSGFNKGDVVKEGIYIIQYRVTDTAGNYHPLLSECRVTVEVKLVSCPPLLPPTNGAMTYDSINSRPLYVMLCQSGFDIPVVGRSFTGRLSCQDSGKWYPLDKFPDCKRPTWGDMVLLAELIYKGNCADEKIKADIKEAVLKYLSTIADDIERSICPGRNCKF</sequence>